<evidence type="ECO:0000256" key="1">
    <source>
        <dbReference type="SAM" id="Coils"/>
    </source>
</evidence>
<feature type="coiled-coil region" evidence="1">
    <location>
        <begin position="206"/>
        <end position="257"/>
    </location>
</feature>
<sequence>MPNDYRDSFRPSNLERALNACSSSKCGFTAQGLQCNGRRCLDDSLRTGRQVFSLQRVRGELYSGDIPSEQQDLSPPMENERTEYYTEMVQTCYQLPAVHLMLQSEDEVQADLSRAWRGFSIIADLEASEPQKRYMCLGSQFQTETQVFDTRRLSGSTFAKPRGRVESFETKVNRVVNKAKQRLHVVTEAGKLSRKATHNRYSGEQLKEANKRLARLSLTREAEKARTQLAKEDKDIRKRLKRLEEAKEADMKLAKARAEQGQTGRS</sequence>
<dbReference type="EMBL" id="JBEFKJ010000047">
    <property type="protein sequence ID" value="KAL2036907.1"/>
    <property type="molecule type" value="Genomic_DNA"/>
</dbReference>
<name>A0ABR3ZTQ5_9LECA</name>
<gene>
    <name evidence="2" type="ORF">N7G274_010332</name>
</gene>
<proteinExistence type="predicted"/>
<dbReference type="Proteomes" id="UP001590950">
    <property type="component" value="Unassembled WGS sequence"/>
</dbReference>
<keyword evidence="3" id="KW-1185">Reference proteome</keyword>
<evidence type="ECO:0000313" key="2">
    <source>
        <dbReference type="EMBL" id="KAL2036907.1"/>
    </source>
</evidence>
<reference evidence="2 3" key="1">
    <citation type="submission" date="2024-09" db="EMBL/GenBank/DDBJ databases">
        <title>Rethinking Asexuality: The Enigmatic Case of Functional Sexual Genes in Lepraria (Stereocaulaceae).</title>
        <authorList>
            <person name="Doellman M."/>
            <person name="Sun Y."/>
            <person name="Barcenas-Pena A."/>
            <person name="Lumbsch H.T."/>
            <person name="Grewe F."/>
        </authorList>
    </citation>
    <scope>NUCLEOTIDE SEQUENCE [LARGE SCALE GENOMIC DNA]</scope>
    <source>
        <strain evidence="2 3">Mercado 3170</strain>
    </source>
</reference>
<organism evidence="2 3">
    <name type="scientific">Stereocaulon virgatum</name>
    <dbReference type="NCBI Taxonomy" id="373712"/>
    <lineage>
        <taxon>Eukaryota</taxon>
        <taxon>Fungi</taxon>
        <taxon>Dikarya</taxon>
        <taxon>Ascomycota</taxon>
        <taxon>Pezizomycotina</taxon>
        <taxon>Lecanoromycetes</taxon>
        <taxon>OSLEUM clade</taxon>
        <taxon>Lecanoromycetidae</taxon>
        <taxon>Lecanorales</taxon>
        <taxon>Lecanorineae</taxon>
        <taxon>Stereocaulaceae</taxon>
        <taxon>Stereocaulon</taxon>
    </lineage>
</organism>
<protein>
    <submittedName>
        <fullName evidence="2">Uncharacterized protein</fullName>
    </submittedName>
</protein>
<keyword evidence="1" id="KW-0175">Coiled coil</keyword>
<evidence type="ECO:0000313" key="3">
    <source>
        <dbReference type="Proteomes" id="UP001590950"/>
    </source>
</evidence>
<comment type="caution">
    <text evidence="2">The sequence shown here is derived from an EMBL/GenBank/DDBJ whole genome shotgun (WGS) entry which is preliminary data.</text>
</comment>
<accession>A0ABR3ZTQ5</accession>